<feature type="compositionally biased region" description="Basic and acidic residues" evidence="8">
    <location>
        <begin position="13"/>
        <end position="25"/>
    </location>
</feature>
<dbReference type="Ensembl" id="ENSCINT00000034346.1">
    <property type="protein sequence ID" value="ENSCINP00000029941.1"/>
    <property type="gene ID" value="ENSCING00000021265.1"/>
</dbReference>
<evidence type="ECO:0000256" key="1">
    <source>
        <dbReference type="ARBA" id="ARBA00004141"/>
    </source>
</evidence>
<organism evidence="10 11">
    <name type="scientific">Ciona intestinalis</name>
    <name type="common">Transparent sea squirt</name>
    <name type="synonym">Ascidia intestinalis</name>
    <dbReference type="NCBI Taxonomy" id="7719"/>
    <lineage>
        <taxon>Eukaryota</taxon>
        <taxon>Metazoa</taxon>
        <taxon>Chordata</taxon>
        <taxon>Tunicata</taxon>
        <taxon>Ascidiacea</taxon>
        <taxon>Phlebobranchia</taxon>
        <taxon>Cionidae</taxon>
        <taxon>Ciona</taxon>
    </lineage>
</organism>
<protein>
    <recommendedName>
        <fullName evidence="7">Transmembrane protein 196</fullName>
    </recommendedName>
</protein>
<dbReference type="OrthoDB" id="10598863at2759"/>
<evidence type="ECO:0000256" key="2">
    <source>
        <dbReference type="ARBA" id="ARBA00004496"/>
    </source>
</evidence>
<feature type="transmembrane region" description="Helical" evidence="9">
    <location>
        <begin position="227"/>
        <end position="251"/>
    </location>
</feature>
<dbReference type="InterPro" id="IPR037661">
    <property type="entry name" value="TMEM196"/>
</dbReference>
<dbReference type="OMA" id="MYMEREG"/>
<dbReference type="PANTHER" id="PTHR28681:SF1">
    <property type="entry name" value="TRANSMEMBRANE PROTEIN 196"/>
    <property type="match status" value="1"/>
</dbReference>
<dbReference type="GO" id="GO:0005737">
    <property type="term" value="C:cytoplasm"/>
    <property type="evidence" value="ECO:0007669"/>
    <property type="project" value="UniProtKB-SubCell"/>
</dbReference>
<keyword evidence="5 9" id="KW-1133">Transmembrane helix</keyword>
<gene>
    <name evidence="10" type="primary">LOC100178010</name>
</gene>
<keyword evidence="6 9" id="KW-0472">Membrane</keyword>
<proteinExistence type="predicted"/>
<dbReference type="EMBL" id="EAAA01000046">
    <property type="status" value="NOT_ANNOTATED_CDS"/>
    <property type="molecule type" value="Genomic_DNA"/>
</dbReference>
<evidence type="ECO:0000313" key="10">
    <source>
        <dbReference type="Ensembl" id="ENSCINP00000029941.1"/>
    </source>
</evidence>
<sequence>MQNKSPIITVQEPPEHNETKAEKQAKPTRGRKSISLNRQNTERLAQKRKQFDINRVPDETKNLEDTVCNIDTNYLLVSLGLFKLLLVVPLLIVGIVLISISTSRLKATVPTSEGDDVRDMFYYEIVQKGTTSAYNNGSPTSTPPTSTRRGLGNDSIAPVWTAVMMAASAATDFITVWKRRGFSIVVYMLVSTVSFVASILCIEYDRIGLNRITSQPFAASNTDLQFRLYLCCVVIAAIGVATGLLTIYVGTRMAALEQRRMYMEREGQDATLQKKDNPFPFCLHKIVRKLNCEASTDSITSFNYDSESLTIHNDVTSDIESKHEN</sequence>
<keyword evidence="3" id="KW-0963">Cytoplasm</keyword>
<evidence type="ECO:0000256" key="4">
    <source>
        <dbReference type="ARBA" id="ARBA00022692"/>
    </source>
</evidence>
<dbReference type="InParanoid" id="H2XJV9"/>
<evidence type="ECO:0000256" key="3">
    <source>
        <dbReference type="ARBA" id="ARBA00022490"/>
    </source>
</evidence>
<dbReference type="KEGG" id="cin:100178010"/>
<dbReference type="GeneID" id="100178010"/>
<dbReference type="GO" id="GO:0016020">
    <property type="term" value="C:membrane"/>
    <property type="evidence" value="ECO:0007669"/>
    <property type="project" value="UniProtKB-SubCell"/>
</dbReference>
<feature type="region of interest" description="Disordered" evidence="8">
    <location>
        <begin position="1"/>
        <end position="36"/>
    </location>
</feature>
<reference evidence="11" key="1">
    <citation type="journal article" date="2002" name="Science">
        <title>The draft genome of Ciona intestinalis: insights into chordate and vertebrate origins.</title>
        <authorList>
            <person name="Dehal P."/>
            <person name="Satou Y."/>
            <person name="Campbell R.K."/>
            <person name="Chapman J."/>
            <person name="Degnan B."/>
            <person name="De Tomaso A."/>
            <person name="Davidson B."/>
            <person name="Di Gregorio A."/>
            <person name="Gelpke M."/>
            <person name="Goodstein D.M."/>
            <person name="Harafuji N."/>
            <person name="Hastings K.E."/>
            <person name="Ho I."/>
            <person name="Hotta K."/>
            <person name="Huang W."/>
            <person name="Kawashima T."/>
            <person name="Lemaire P."/>
            <person name="Martinez D."/>
            <person name="Meinertzhagen I.A."/>
            <person name="Necula S."/>
            <person name="Nonaka M."/>
            <person name="Putnam N."/>
            <person name="Rash S."/>
            <person name="Saiga H."/>
            <person name="Satake M."/>
            <person name="Terry A."/>
            <person name="Yamada L."/>
            <person name="Wang H.G."/>
            <person name="Awazu S."/>
            <person name="Azumi K."/>
            <person name="Boore J."/>
            <person name="Branno M."/>
            <person name="Chin-Bow S."/>
            <person name="DeSantis R."/>
            <person name="Doyle S."/>
            <person name="Francino P."/>
            <person name="Keys D.N."/>
            <person name="Haga S."/>
            <person name="Hayashi H."/>
            <person name="Hino K."/>
            <person name="Imai K.S."/>
            <person name="Inaba K."/>
            <person name="Kano S."/>
            <person name="Kobayashi K."/>
            <person name="Kobayashi M."/>
            <person name="Lee B.I."/>
            <person name="Makabe K.W."/>
            <person name="Manohar C."/>
            <person name="Matassi G."/>
            <person name="Medina M."/>
            <person name="Mochizuki Y."/>
            <person name="Mount S."/>
            <person name="Morishita T."/>
            <person name="Miura S."/>
            <person name="Nakayama A."/>
            <person name="Nishizaka S."/>
            <person name="Nomoto H."/>
            <person name="Ohta F."/>
            <person name="Oishi K."/>
            <person name="Rigoutsos I."/>
            <person name="Sano M."/>
            <person name="Sasaki A."/>
            <person name="Sasakura Y."/>
            <person name="Shoguchi E."/>
            <person name="Shin-i T."/>
            <person name="Spagnuolo A."/>
            <person name="Stainier D."/>
            <person name="Suzuki M.M."/>
            <person name="Tassy O."/>
            <person name="Takatori N."/>
            <person name="Tokuoka M."/>
            <person name="Yagi K."/>
            <person name="Yoshizaki F."/>
            <person name="Wada S."/>
            <person name="Zhang C."/>
            <person name="Hyatt P.D."/>
            <person name="Larimer F."/>
            <person name="Detter C."/>
            <person name="Doggett N."/>
            <person name="Glavina T."/>
            <person name="Hawkins T."/>
            <person name="Richardson P."/>
            <person name="Lucas S."/>
            <person name="Kohara Y."/>
            <person name="Levine M."/>
            <person name="Satoh N."/>
            <person name="Rokhsar D.S."/>
        </authorList>
    </citation>
    <scope>NUCLEOTIDE SEQUENCE [LARGE SCALE GENOMIC DNA]</scope>
</reference>
<evidence type="ECO:0000256" key="7">
    <source>
        <dbReference type="ARBA" id="ARBA00044525"/>
    </source>
</evidence>
<keyword evidence="11" id="KW-1185">Reference proteome</keyword>
<name>H2XJV9_CIOIN</name>
<comment type="subcellular location">
    <subcellularLocation>
        <location evidence="2">Cytoplasm</location>
    </subcellularLocation>
    <subcellularLocation>
        <location evidence="1">Membrane</location>
        <topology evidence="1">Multi-pass membrane protein</topology>
    </subcellularLocation>
</comment>
<keyword evidence="4 9" id="KW-0812">Transmembrane</keyword>
<evidence type="ECO:0000256" key="9">
    <source>
        <dbReference type="SAM" id="Phobius"/>
    </source>
</evidence>
<reference evidence="10" key="3">
    <citation type="submission" date="2025-08" db="UniProtKB">
        <authorList>
            <consortium name="Ensembl"/>
        </authorList>
    </citation>
    <scope>IDENTIFICATION</scope>
</reference>
<dbReference type="PANTHER" id="PTHR28681">
    <property type="entry name" value="TRANSMEMBRANE PROTEIN 196"/>
    <property type="match status" value="1"/>
</dbReference>
<feature type="transmembrane region" description="Helical" evidence="9">
    <location>
        <begin position="81"/>
        <end position="100"/>
    </location>
</feature>
<feature type="transmembrane region" description="Helical" evidence="9">
    <location>
        <begin position="156"/>
        <end position="177"/>
    </location>
</feature>
<accession>A0A1W2WFY6</accession>
<feature type="transmembrane region" description="Helical" evidence="9">
    <location>
        <begin position="184"/>
        <end position="207"/>
    </location>
</feature>
<evidence type="ECO:0000256" key="5">
    <source>
        <dbReference type="ARBA" id="ARBA00022989"/>
    </source>
</evidence>
<accession>H2XJV9</accession>
<dbReference type="HOGENOM" id="CLU_855152_0_0_1"/>
<dbReference type="AlphaFoldDB" id="H2XJV9"/>
<evidence type="ECO:0000313" key="11">
    <source>
        <dbReference type="Proteomes" id="UP000008144"/>
    </source>
</evidence>
<dbReference type="Proteomes" id="UP000008144">
    <property type="component" value="Chromosome 1"/>
</dbReference>
<evidence type="ECO:0000256" key="6">
    <source>
        <dbReference type="ARBA" id="ARBA00023136"/>
    </source>
</evidence>
<dbReference type="GeneTree" id="ENSGT00530000068087"/>
<reference evidence="10" key="4">
    <citation type="submission" date="2025-09" db="UniProtKB">
        <authorList>
            <consortium name="Ensembl"/>
        </authorList>
    </citation>
    <scope>IDENTIFICATION</scope>
</reference>
<dbReference type="RefSeq" id="XP_002127911.1">
    <property type="nucleotide sequence ID" value="XM_002127875.4"/>
</dbReference>
<reference evidence="10" key="2">
    <citation type="journal article" date="2008" name="Genome Biol.">
        <title>Improved genome assembly and evidence-based global gene model set for the chordate Ciona intestinalis: new insight into intron and operon populations.</title>
        <authorList>
            <person name="Satou Y."/>
            <person name="Mineta K."/>
            <person name="Ogasawara M."/>
            <person name="Sasakura Y."/>
            <person name="Shoguchi E."/>
            <person name="Ueno K."/>
            <person name="Yamada L."/>
            <person name="Matsumoto J."/>
            <person name="Wasserscheid J."/>
            <person name="Dewar K."/>
            <person name="Wiley G.B."/>
            <person name="Macmil S.L."/>
            <person name="Roe B.A."/>
            <person name="Zeller R.W."/>
            <person name="Hastings K.E."/>
            <person name="Lemaire P."/>
            <person name="Lindquist E."/>
            <person name="Endo T."/>
            <person name="Hotta K."/>
            <person name="Inaba K."/>
        </authorList>
    </citation>
    <scope>NUCLEOTIDE SEQUENCE [LARGE SCALE GENOMIC DNA]</scope>
    <source>
        <strain evidence="10">wild type</strain>
    </source>
</reference>
<evidence type="ECO:0000256" key="8">
    <source>
        <dbReference type="SAM" id="MobiDB-lite"/>
    </source>
</evidence>